<protein>
    <recommendedName>
        <fullName evidence="3">Formate dehydrogenase region TAT target</fullName>
    </recommendedName>
</protein>
<gene>
    <name evidence="1" type="ORF">H8K27_14785</name>
</gene>
<reference evidence="1 2" key="1">
    <citation type="submission" date="2020-08" db="EMBL/GenBank/DDBJ databases">
        <title>Novel species isolated from subtropical streams in China.</title>
        <authorList>
            <person name="Lu H."/>
        </authorList>
    </citation>
    <scope>NUCLEOTIDE SEQUENCE [LARGE SCALE GENOMIC DNA]</scope>
    <source>
        <strain evidence="1 2">FT31W</strain>
    </source>
</reference>
<dbReference type="EMBL" id="JACOGC010000007">
    <property type="protein sequence ID" value="MBC3886393.1"/>
    <property type="molecule type" value="Genomic_DNA"/>
</dbReference>
<evidence type="ECO:0000313" key="2">
    <source>
        <dbReference type="Proteomes" id="UP000613113"/>
    </source>
</evidence>
<dbReference type="Proteomes" id="UP000613113">
    <property type="component" value="Unassembled WGS sequence"/>
</dbReference>
<evidence type="ECO:0008006" key="3">
    <source>
        <dbReference type="Google" id="ProtNLM"/>
    </source>
</evidence>
<dbReference type="PIRSF" id="PIRSF036704">
    <property type="entry name" value="UCP036704"/>
    <property type="match status" value="1"/>
</dbReference>
<organism evidence="1 2">
    <name type="scientific">Undibacterium griseum</name>
    <dbReference type="NCBI Taxonomy" id="2762295"/>
    <lineage>
        <taxon>Bacteria</taxon>
        <taxon>Pseudomonadati</taxon>
        <taxon>Pseudomonadota</taxon>
        <taxon>Betaproteobacteria</taxon>
        <taxon>Burkholderiales</taxon>
        <taxon>Oxalobacteraceae</taxon>
        <taxon>Undibacterium</taxon>
    </lineage>
</organism>
<dbReference type="InterPro" id="IPR014177">
    <property type="entry name" value="Formate_DH_TAT-contain"/>
</dbReference>
<evidence type="ECO:0000313" key="1">
    <source>
        <dbReference type="EMBL" id="MBC3886393.1"/>
    </source>
</evidence>
<comment type="caution">
    <text evidence="1">The sequence shown here is derived from an EMBL/GenBank/DDBJ whole genome shotgun (WGS) entry which is preliminary data.</text>
</comment>
<sequence length="62" mass="6744">MEQKIKRRNLLGGLGVAAAGLLAFKSAPVVQQKITEAVAAEPAGDGYRLTEHIKKYYRTTTI</sequence>
<accession>A0ABR6YRL4</accession>
<dbReference type="InterPro" id="IPR006311">
    <property type="entry name" value="TAT_signal"/>
</dbReference>
<dbReference type="PROSITE" id="PS51318">
    <property type="entry name" value="TAT"/>
    <property type="match status" value="1"/>
</dbReference>
<proteinExistence type="predicted"/>
<dbReference type="RefSeq" id="WP_186863946.1">
    <property type="nucleotide sequence ID" value="NZ_JACOGC010000007.1"/>
</dbReference>
<keyword evidence="2" id="KW-1185">Reference proteome</keyword>
<name>A0ABR6YRL4_9BURK</name>